<proteinExistence type="predicted"/>
<protein>
    <submittedName>
        <fullName evidence="1">Uncharacterized protein</fullName>
    </submittedName>
</protein>
<evidence type="ECO:0000313" key="1">
    <source>
        <dbReference type="EMBL" id="CAB4149473.1"/>
    </source>
</evidence>
<feature type="non-terminal residue" evidence="1">
    <location>
        <position position="1"/>
    </location>
</feature>
<dbReference type="EMBL" id="LR796525">
    <property type="protein sequence ID" value="CAB4149473.1"/>
    <property type="molecule type" value="Genomic_DNA"/>
</dbReference>
<name>A0A6J5MWZ3_9CAUD</name>
<organism evidence="1">
    <name type="scientific">uncultured Caudovirales phage</name>
    <dbReference type="NCBI Taxonomy" id="2100421"/>
    <lineage>
        <taxon>Viruses</taxon>
        <taxon>Duplodnaviria</taxon>
        <taxon>Heunggongvirae</taxon>
        <taxon>Uroviricota</taxon>
        <taxon>Caudoviricetes</taxon>
        <taxon>Peduoviridae</taxon>
        <taxon>Maltschvirus</taxon>
        <taxon>Maltschvirus maltsch</taxon>
    </lineage>
</organism>
<sequence>VRVEAGLLTAVADLVKSKVFVEAVIDVIISAPSTSRFSLAPVISIAGHSISSINPHFSRIGAMATA</sequence>
<accession>A0A6J5MWZ3</accession>
<gene>
    <name evidence="1" type="ORF">UFOVP551_1</name>
</gene>
<reference evidence="1" key="1">
    <citation type="submission" date="2020-04" db="EMBL/GenBank/DDBJ databases">
        <authorList>
            <person name="Chiriac C."/>
            <person name="Salcher M."/>
            <person name="Ghai R."/>
            <person name="Kavagutti S V."/>
        </authorList>
    </citation>
    <scope>NUCLEOTIDE SEQUENCE</scope>
</reference>